<comment type="caution">
    <text evidence="5">Lacks conserved residue(s) required for the propagation of feature annotation.</text>
</comment>
<dbReference type="EMBL" id="CAMXCT020000589">
    <property type="protein sequence ID" value="CAL1134186.1"/>
    <property type="molecule type" value="Genomic_DNA"/>
</dbReference>
<dbReference type="Pfam" id="PF01734">
    <property type="entry name" value="Patatin"/>
    <property type="match status" value="1"/>
</dbReference>
<feature type="active site" description="Proton acceptor" evidence="5">
    <location>
        <position position="321"/>
    </location>
</feature>
<protein>
    <submittedName>
        <fullName evidence="9">Patatin-like phospholipase domain-containing protein</fullName>
    </submittedName>
</protein>
<name>A0A9P1FM03_9DINO</name>
<organism evidence="8">
    <name type="scientific">Cladocopium goreaui</name>
    <dbReference type="NCBI Taxonomy" id="2562237"/>
    <lineage>
        <taxon>Eukaryota</taxon>
        <taxon>Sar</taxon>
        <taxon>Alveolata</taxon>
        <taxon>Dinophyceae</taxon>
        <taxon>Suessiales</taxon>
        <taxon>Symbiodiniaceae</taxon>
        <taxon>Cladocopium</taxon>
    </lineage>
</organism>
<evidence type="ECO:0000256" key="2">
    <source>
        <dbReference type="ARBA" id="ARBA00022801"/>
    </source>
</evidence>
<dbReference type="PANTHER" id="PTHR14226">
    <property type="entry name" value="NEUROPATHY TARGET ESTERASE/SWISS CHEESE D.MELANOGASTER"/>
    <property type="match status" value="1"/>
</dbReference>
<keyword evidence="2 5" id="KW-0378">Hydrolase</keyword>
<evidence type="ECO:0000256" key="1">
    <source>
        <dbReference type="ARBA" id="ARBA00006104"/>
    </source>
</evidence>
<dbReference type="InterPro" id="IPR016035">
    <property type="entry name" value="Acyl_Trfase/lysoPLipase"/>
</dbReference>
<reference evidence="9 10" key="2">
    <citation type="submission" date="2024-05" db="EMBL/GenBank/DDBJ databases">
        <authorList>
            <person name="Chen Y."/>
            <person name="Shah S."/>
            <person name="Dougan E. K."/>
            <person name="Thang M."/>
            <person name="Chan C."/>
        </authorList>
    </citation>
    <scope>NUCLEOTIDE SEQUENCE [LARGE SCALE GENOMIC DNA]</scope>
</reference>
<dbReference type="InterPro" id="IPR050301">
    <property type="entry name" value="NTE"/>
</dbReference>
<evidence type="ECO:0000256" key="5">
    <source>
        <dbReference type="PROSITE-ProRule" id="PRU01161"/>
    </source>
</evidence>
<reference evidence="8" key="1">
    <citation type="submission" date="2022-10" db="EMBL/GenBank/DDBJ databases">
        <authorList>
            <person name="Chen Y."/>
            <person name="Dougan E. K."/>
            <person name="Chan C."/>
            <person name="Rhodes N."/>
            <person name="Thang M."/>
        </authorList>
    </citation>
    <scope>NUCLEOTIDE SEQUENCE</scope>
</reference>
<evidence type="ECO:0000256" key="3">
    <source>
        <dbReference type="ARBA" id="ARBA00022963"/>
    </source>
</evidence>
<keyword evidence="10" id="KW-1185">Reference proteome</keyword>
<keyword evidence="6" id="KW-0472">Membrane</keyword>
<keyword evidence="3 5" id="KW-0442">Lipid degradation</keyword>
<evidence type="ECO:0000259" key="7">
    <source>
        <dbReference type="PROSITE" id="PS51635"/>
    </source>
</evidence>
<dbReference type="AlphaFoldDB" id="A0A9P1FM03"/>
<evidence type="ECO:0000313" key="9">
    <source>
        <dbReference type="EMBL" id="CAL4768123.1"/>
    </source>
</evidence>
<evidence type="ECO:0000256" key="6">
    <source>
        <dbReference type="SAM" id="Phobius"/>
    </source>
</evidence>
<dbReference type="InterPro" id="IPR002641">
    <property type="entry name" value="PNPLA_dom"/>
</dbReference>
<dbReference type="OrthoDB" id="10049244at2759"/>
<comment type="similarity">
    <text evidence="1">Belongs to the PLPL family.</text>
</comment>
<feature type="active site" description="Nucleophile" evidence="5">
    <location>
        <position position="167"/>
    </location>
</feature>
<feature type="domain" description="PNPLA" evidence="7">
    <location>
        <begin position="134"/>
        <end position="334"/>
    </location>
</feature>
<proteinExistence type="inferred from homology"/>
<keyword evidence="6" id="KW-1133">Transmembrane helix</keyword>
<sequence length="505" mass="57072">MIQTRHSAVLATLALLLLPLLLLELLLYFLLFLALLLAFLLLHRKTTGTAAVTGTATCADAKARSTASILRELRRGRFRRSAAAVVQEVMSADLPEDLLVAEELVAEVCQTLEVCDFSSKVLRDLQRSLGESCLYLSGGGMLGMYHLGTVRRLLEEDLMPQHLCGTSVGSIVGAYVATRTDDELRRELTDLDGLQEWYRQMGPLEGPFPVQYWEVVVRVLWRGYIYDYMNQYKNQATFVSNALTFAEAYQRTGRSFTITCTPVSGGPVVLLNRHTAPNVMIASAICASSSMPMLVEAVRLLEKAPDGSLRPWSGSSELMRDGTMLADSPCEQMQRWNLRWSIVSQVNPHVVPFSMPFVLAKRISQFSGVFASRLTSAEGWLRRCIWSTLRSFQGWSTLPREGSWISQLLFQDYFGNVNIIHYEMRFRDYLRLIKNETSLEDFRNKVHAAACCSDRELPRQRLRKKMEAALEAALLRRSFCEDGSDCVGSRSLRSRRIAGRRERRV</sequence>
<dbReference type="Gene3D" id="3.40.1090.10">
    <property type="entry name" value="Cytosolic phospholipase A2 catalytic domain"/>
    <property type="match status" value="2"/>
</dbReference>
<dbReference type="SUPFAM" id="SSF52151">
    <property type="entry name" value="FabD/lysophospholipase-like"/>
    <property type="match status" value="1"/>
</dbReference>
<feature type="short sequence motif" description="GXSXG" evidence="5">
    <location>
        <begin position="165"/>
        <end position="169"/>
    </location>
</feature>
<accession>A0A9P1FM03</accession>
<evidence type="ECO:0000313" key="8">
    <source>
        <dbReference type="EMBL" id="CAI3980811.1"/>
    </source>
</evidence>
<dbReference type="PROSITE" id="PS51635">
    <property type="entry name" value="PNPLA"/>
    <property type="match status" value="1"/>
</dbReference>
<keyword evidence="4 5" id="KW-0443">Lipid metabolism</keyword>
<feature type="short sequence motif" description="GXGXXG" evidence="5">
    <location>
        <begin position="138"/>
        <end position="143"/>
    </location>
</feature>
<dbReference type="GO" id="GO:0016298">
    <property type="term" value="F:lipase activity"/>
    <property type="evidence" value="ECO:0007669"/>
    <property type="project" value="UniProtKB-ARBA"/>
</dbReference>
<dbReference type="EMBL" id="CAMXCT010000589">
    <property type="protein sequence ID" value="CAI3980811.1"/>
    <property type="molecule type" value="Genomic_DNA"/>
</dbReference>
<gene>
    <name evidence="8" type="ORF">C1SCF055_LOCUS8664</name>
</gene>
<comment type="caution">
    <text evidence="8">The sequence shown here is derived from an EMBL/GenBank/DDBJ whole genome shotgun (WGS) entry which is preliminary data.</text>
</comment>
<keyword evidence="6" id="KW-0812">Transmembrane</keyword>
<evidence type="ECO:0000256" key="4">
    <source>
        <dbReference type="ARBA" id="ARBA00023098"/>
    </source>
</evidence>
<dbReference type="Proteomes" id="UP001152797">
    <property type="component" value="Unassembled WGS sequence"/>
</dbReference>
<dbReference type="EMBL" id="CAMXCT030000589">
    <property type="protein sequence ID" value="CAL4768123.1"/>
    <property type="molecule type" value="Genomic_DNA"/>
</dbReference>
<dbReference type="GO" id="GO:0052689">
    <property type="term" value="F:carboxylic ester hydrolase activity"/>
    <property type="evidence" value="ECO:0007669"/>
    <property type="project" value="UniProtKB-ARBA"/>
</dbReference>
<evidence type="ECO:0000313" key="10">
    <source>
        <dbReference type="Proteomes" id="UP001152797"/>
    </source>
</evidence>
<dbReference type="GO" id="GO:0016042">
    <property type="term" value="P:lipid catabolic process"/>
    <property type="evidence" value="ECO:0007669"/>
    <property type="project" value="UniProtKB-UniRule"/>
</dbReference>
<dbReference type="PANTHER" id="PTHR14226:SF66">
    <property type="entry name" value="TRIACYLGLYCEROL LIPASE PTL2"/>
    <property type="match status" value="1"/>
</dbReference>
<feature type="transmembrane region" description="Helical" evidence="6">
    <location>
        <begin position="12"/>
        <end position="42"/>
    </location>
</feature>